<reference evidence="2" key="1">
    <citation type="journal article" date="2014" name="Front. Microbiol.">
        <title>High frequency of phylogenetically diverse reductive dehalogenase-homologous genes in deep subseafloor sedimentary metagenomes.</title>
        <authorList>
            <person name="Kawai M."/>
            <person name="Futagami T."/>
            <person name="Toyoda A."/>
            <person name="Takaki Y."/>
            <person name="Nishi S."/>
            <person name="Hori S."/>
            <person name="Arai W."/>
            <person name="Tsubouchi T."/>
            <person name="Morono Y."/>
            <person name="Uchiyama I."/>
            <person name="Ito T."/>
            <person name="Fujiyama A."/>
            <person name="Inagaki F."/>
            <person name="Takami H."/>
        </authorList>
    </citation>
    <scope>NUCLEOTIDE SEQUENCE</scope>
    <source>
        <strain evidence="2">Expedition CK06-06</strain>
    </source>
</reference>
<dbReference type="Pfam" id="PF13472">
    <property type="entry name" value="Lipase_GDSL_2"/>
    <property type="match status" value="1"/>
</dbReference>
<accession>X1PKX0</accession>
<dbReference type="InterPro" id="IPR013830">
    <property type="entry name" value="SGNH_hydro"/>
</dbReference>
<feature type="non-terminal residue" evidence="2">
    <location>
        <position position="159"/>
    </location>
</feature>
<sequence length="159" mass="18346">MDKTRLKIAFIGDSLTEGVVGASYFDILQDKLSQHELLNYGKGGDTVISLFRRLHEINLKTPLDIGFLWIGVNDVFVKTNWPFPLAKRLRGQPWAKSHTQFRDYYRSLLELLQDNITHIFTLPPLLIGEDIDNAWNEELTVFSKIIHDLSAKYPNVEFV</sequence>
<name>X1PKX0_9ZZZZ</name>
<evidence type="ECO:0000259" key="1">
    <source>
        <dbReference type="Pfam" id="PF13472"/>
    </source>
</evidence>
<proteinExistence type="predicted"/>
<gene>
    <name evidence="2" type="ORF">S06H3_61920</name>
</gene>
<feature type="domain" description="SGNH hydrolase-type esterase" evidence="1">
    <location>
        <begin position="10"/>
        <end position="159"/>
    </location>
</feature>
<dbReference type="AlphaFoldDB" id="X1PKX0"/>
<organism evidence="2">
    <name type="scientific">marine sediment metagenome</name>
    <dbReference type="NCBI Taxonomy" id="412755"/>
    <lineage>
        <taxon>unclassified sequences</taxon>
        <taxon>metagenomes</taxon>
        <taxon>ecological metagenomes</taxon>
    </lineage>
</organism>
<dbReference type="EMBL" id="BARV01040704">
    <property type="protein sequence ID" value="GAI56468.1"/>
    <property type="molecule type" value="Genomic_DNA"/>
</dbReference>
<dbReference type="SUPFAM" id="SSF52266">
    <property type="entry name" value="SGNH hydrolase"/>
    <property type="match status" value="1"/>
</dbReference>
<comment type="caution">
    <text evidence="2">The sequence shown here is derived from an EMBL/GenBank/DDBJ whole genome shotgun (WGS) entry which is preliminary data.</text>
</comment>
<protein>
    <recommendedName>
        <fullName evidence="1">SGNH hydrolase-type esterase domain-containing protein</fullName>
    </recommendedName>
</protein>
<evidence type="ECO:0000313" key="2">
    <source>
        <dbReference type="EMBL" id="GAI56468.1"/>
    </source>
</evidence>
<dbReference type="Gene3D" id="3.40.50.1110">
    <property type="entry name" value="SGNH hydrolase"/>
    <property type="match status" value="1"/>
</dbReference>
<dbReference type="InterPro" id="IPR036514">
    <property type="entry name" value="SGNH_hydro_sf"/>
</dbReference>